<dbReference type="EMBL" id="SMMG02000005">
    <property type="protein sequence ID" value="KAA3473954.1"/>
    <property type="molecule type" value="Genomic_DNA"/>
</dbReference>
<dbReference type="PANTHER" id="PTHR48200">
    <property type="entry name" value="PROTEIN, PUTATIVE-RELATED"/>
    <property type="match status" value="1"/>
</dbReference>
<dbReference type="OrthoDB" id="984336at2759"/>
<reference evidence="3" key="1">
    <citation type="journal article" date="2019" name="Plant Biotechnol. J.">
        <title>Genome sequencing of the Australian wild diploid species Gossypium australe highlights disease resistance and delayed gland morphogenesis.</title>
        <authorList>
            <person name="Cai Y."/>
            <person name="Cai X."/>
            <person name="Wang Q."/>
            <person name="Wang P."/>
            <person name="Zhang Y."/>
            <person name="Cai C."/>
            <person name="Xu Y."/>
            <person name="Wang K."/>
            <person name="Zhou Z."/>
            <person name="Wang C."/>
            <person name="Geng S."/>
            <person name="Li B."/>
            <person name="Dong Q."/>
            <person name="Hou Y."/>
            <person name="Wang H."/>
            <person name="Ai P."/>
            <person name="Liu Z."/>
            <person name="Yi F."/>
            <person name="Sun M."/>
            <person name="An G."/>
            <person name="Cheng J."/>
            <person name="Zhang Y."/>
            <person name="Shi Q."/>
            <person name="Xie Y."/>
            <person name="Shi X."/>
            <person name="Chang Y."/>
            <person name="Huang F."/>
            <person name="Chen Y."/>
            <person name="Hong S."/>
            <person name="Mi L."/>
            <person name="Sun Q."/>
            <person name="Zhang L."/>
            <person name="Zhou B."/>
            <person name="Peng R."/>
            <person name="Zhang X."/>
            <person name="Liu F."/>
        </authorList>
    </citation>
    <scope>NUCLEOTIDE SEQUENCE [LARGE SCALE GENOMIC DNA]</scope>
    <source>
        <strain evidence="3">cv. PA1801</strain>
    </source>
</reference>
<evidence type="ECO:0000313" key="3">
    <source>
        <dbReference type="Proteomes" id="UP000325315"/>
    </source>
</evidence>
<dbReference type="Proteomes" id="UP000325315">
    <property type="component" value="Unassembled WGS sequence"/>
</dbReference>
<accession>A0A5B6VY80</accession>
<proteinExistence type="predicted"/>
<organism evidence="2 3">
    <name type="scientific">Gossypium australe</name>
    <dbReference type="NCBI Taxonomy" id="47621"/>
    <lineage>
        <taxon>Eukaryota</taxon>
        <taxon>Viridiplantae</taxon>
        <taxon>Streptophyta</taxon>
        <taxon>Embryophyta</taxon>
        <taxon>Tracheophyta</taxon>
        <taxon>Spermatophyta</taxon>
        <taxon>Magnoliopsida</taxon>
        <taxon>eudicotyledons</taxon>
        <taxon>Gunneridae</taxon>
        <taxon>Pentapetalae</taxon>
        <taxon>rosids</taxon>
        <taxon>malvids</taxon>
        <taxon>Malvales</taxon>
        <taxon>Malvaceae</taxon>
        <taxon>Malvoideae</taxon>
        <taxon>Gossypium</taxon>
    </lineage>
</organism>
<keyword evidence="3" id="KW-1185">Reference proteome</keyword>
<evidence type="ECO:0000313" key="2">
    <source>
        <dbReference type="EMBL" id="KAA3473954.1"/>
    </source>
</evidence>
<dbReference type="Pfam" id="PF24924">
    <property type="entry name" value="DUF7745"/>
    <property type="match status" value="1"/>
</dbReference>
<feature type="domain" description="DUF7745" evidence="1">
    <location>
        <begin position="36"/>
        <end position="197"/>
    </location>
</feature>
<sequence>MSITGLSEQWVAAWIKQKGDSKCIPWKSLRDLILAHPNTKKRVDVFTLSIYGLVIFPKALGHIDDACHACPGNLAETFRSLSACRRAGKGRFTECAQLLLAWFHSPYWKVEKVSCRVLSENYSLLKEFVATPRRHDTSKEKWMAILHNLQEEDVEWRAPWMISDQILYRYRDFEWVLYLDMGAIRYALLLVLGQYRSRQFISATQGLAQCEFAYKGDNYKKKGKRVNDNVPLSNRENTRPIEEHLQVIPSELEIIKQYFGKRSSELGKKIEQLEEEKIQLGLDVDIQKLKAEKMRKGKNKADEDLDSLKIDYKKLRLSMRTSGLGKTSEKWRQ</sequence>
<evidence type="ECO:0000259" key="1">
    <source>
        <dbReference type="Pfam" id="PF24924"/>
    </source>
</evidence>
<dbReference type="InterPro" id="IPR056647">
    <property type="entry name" value="DUF7745"/>
</dbReference>
<dbReference type="AlphaFoldDB" id="A0A5B6VY80"/>
<dbReference type="PANTHER" id="PTHR48200:SF1">
    <property type="entry name" value="AMINOTRANSFERASE-LIKE PLANT MOBILE DOMAIN-CONTAINING PROTEIN"/>
    <property type="match status" value="1"/>
</dbReference>
<protein>
    <submittedName>
        <fullName evidence="2">Myosin heavy chain-like</fullName>
    </submittedName>
</protein>
<comment type="caution">
    <text evidence="2">The sequence shown here is derived from an EMBL/GenBank/DDBJ whole genome shotgun (WGS) entry which is preliminary data.</text>
</comment>
<name>A0A5B6VY80_9ROSI</name>
<gene>
    <name evidence="2" type="ORF">EPI10_024289</name>
</gene>